<dbReference type="AlphaFoldDB" id="A5Z352"/>
<feature type="domain" description="HTH cro/C1-type" evidence="2">
    <location>
        <begin position="7"/>
        <end position="61"/>
    </location>
</feature>
<reference evidence="3 4" key="2">
    <citation type="submission" date="2007-04" db="EMBL/GenBank/DDBJ databases">
        <title>Draft genome sequence of Eubacterium ventriosum (ATCC 27560).</title>
        <authorList>
            <person name="Sudarsanam P."/>
            <person name="Ley R."/>
            <person name="Guruge J."/>
            <person name="Turnbaugh P.J."/>
            <person name="Mahowald M."/>
            <person name="Liep D."/>
            <person name="Gordon J."/>
        </authorList>
    </citation>
    <scope>NUCLEOTIDE SEQUENCE [LARGE SCALE GENOMIC DNA]</scope>
    <source>
        <strain evidence="3 4">ATCC 27560</strain>
    </source>
</reference>
<dbReference type="STRING" id="411463.EUBVEN_00098"/>
<comment type="caution">
    <text evidence="3">The sequence shown here is derived from an EMBL/GenBank/DDBJ whole genome shotgun (WGS) entry which is preliminary data.</text>
</comment>
<dbReference type="PANTHER" id="PTHR46558:SF11">
    <property type="entry name" value="HTH-TYPE TRANSCRIPTIONAL REGULATOR XRE"/>
    <property type="match status" value="1"/>
</dbReference>
<proteinExistence type="predicted"/>
<sequence>MTLEEQIKHYRKQAGLSQEKMAEKIGVSRQAITKWENGTGTPDIANLMAIADLFQISVDELLSNEKSEKKQSDYIYESRTEYDIDGKKNFDIKLGGAYAVDLKAYHGEKIEVTMFSNVYKNLPADYKVKIDDIKNRIDIELNRFNEASEADAKESLVITIFIPVKYIGKIELSVNARTLNITDIENGHIEVNGRISEVTLQGNKSEIEIDSNLDMQISVLSHEGALEINQLSATSRLTIPADYRFRSTKKGIATHIYYERQGKKVDDFSDAEADNYIELNGIKSELVIVEAEV</sequence>
<dbReference type="PROSITE" id="PS50943">
    <property type="entry name" value="HTH_CROC1"/>
    <property type="match status" value="1"/>
</dbReference>
<dbReference type="GO" id="GO:0003677">
    <property type="term" value="F:DNA binding"/>
    <property type="evidence" value="ECO:0007669"/>
    <property type="project" value="UniProtKB-KW"/>
</dbReference>
<keyword evidence="1 3" id="KW-0238">DNA-binding</keyword>
<organism evidence="3 4">
    <name type="scientific">Eubacterium ventriosum ATCC 27560</name>
    <dbReference type="NCBI Taxonomy" id="411463"/>
    <lineage>
        <taxon>Bacteria</taxon>
        <taxon>Bacillati</taxon>
        <taxon>Bacillota</taxon>
        <taxon>Clostridia</taxon>
        <taxon>Eubacteriales</taxon>
        <taxon>Eubacteriaceae</taxon>
        <taxon>Eubacterium</taxon>
    </lineage>
</organism>
<name>A5Z352_9FIRM</name>
<dbReference type="Proteomes" id="UP000006000">
    <property type="component" value="Unassembled WGS sequence"/>
</dbReference>
<dbReference type="HOGENOM" id="CLU_959580_0_0_9"/>
<protein>
    <submittedName>
        <fullName evidence="3">DNA-binding helix-turn-helix protein</fullName>
    </submittedName>
</protein>
<evidence type="ECO:0000256" key="1">
    <source>
        <dbReference type="ARBA" id="ARBA00023125"/>
    </source>
</evidence>
<dbReference type="OrthoDB" id="9801008at2"/>
<evidence type="ECO:0000313" key="4">
    <source>
        <dbReference type="Proteomes" id="UP000006000"/>
    </source>
</evidence>
<dbReference type="InterPro" id="IPR010982">
    <property type="entry name" value="Lambda_DNA-bd_dom_sf"/>
</dbReference>
<dbReference type="RefSeq" id="WP_005361630.1">
    <property type="nucleotide sequence ID" value="NZ_DS264277.1"/>
</dbReference>
<dbReference type="PANTHER" id="PTHR46558">
    <property type="entry name" value="TRACRIPTIONAL REGULATORY PROTEIN-RELATED-RELATED"/>
    <property type="match status" value="1"/>
</dbReference>
<dbReference type="SUPFAM" id="SSF47413">
    <property type="entry name" value="lambda repressor-like DNA-binding domains"/>
    <property type="match status" value="1"/>
</dbReference>
<dbReference type="Gene3D" id="1.10.260.40">
    <property type="entry name" value="lambda repressor-like DNA-binding domains"/>
    <property type="match status" value="1"/>
</dbReference>
<accession>A5Z352</accession>
<dbReference type="SMART" id="SM00530">
    <property type="entry name" value="HTH_XRE"/>
    <property type="match status" value="1"/>
</dbReference>
<dbReference type="EMBL" id="AAVL02000019">
    <property type="protein sequence ID" value="EDM52594.1"/>
    <property type="molecule type" value="Genomic_DNA"/>
</dbReference>
<dbReference type="InterPro" id="IPR001387">
    <property type="entry name" value="Cro/C1-type_HTH"/>
</dbReference>
<dbReference type="CDD" id="cd00093">
    <property type="entry name" value="HTH_XRE"/>
    <property type="match status" value="1"/>
</dbReference>
<dbReference type="eggNOG" id="COG1476">
    <property type="taxonomic scope" value="Bacteria"/>
</dbReference>
<gene>
    <name evidence="3" type="ORF">EUBVEN_00098</name>
</gene>
<evidence type="ECO:0000259" key="2">
    <source>
        <dbReference type="PROSITE" id="PS50943"/>
    </source>
</evidence>
<evidence type="ECO:0000313" key="3">
    <source>
        <dbReference type="EMBL" id="EDM52594.1"/>
    </source>
</evidence>
<reference evidence="3 4" key="1">
    <citation type="submission" date="2007-03" db="EMBL/GenBank/DDBJ databases">
        <authorList>
            <person name="Fulton L."/>
            <person name="Clifton S."/>
            <person name="Fulton B."/>
            <person name="Xu J."/>
            <person name="Minx P."/>
            <person name="Pepin K.H."/>
            <person name="Johnson M."/>
            <person name="Thiruvilangam P."/>
            <person name="Bhonagiri V."/>
            <person name="Nash W.E."/>
            <person name="Mardis E.R."/>
            <person name="Wilson R.K."/>
        </authorList>
    </citation>
    <scope>NUCLEOTIDE SEQUENCE [LARGE SCALE GENOMIC DNA]</scope>
    <source>
        <strain evidence="3 4">ATCC 27560</strain>
    </source>
</reference>
<dbReference type="Pfam" id="PF01381">
    <property type="entry name" value="HTH_3"/>
    <property type="match status" value="1"/>
</dbReference>